<protein>
    <submittedName>
        <fullName evidence="1">Uncharacterized protein</fullName>
    </submittedName>
</protein>
<dbReference type="EMBL" id="QFRA01000002">
    <property type="protein sequence ID" value="PZR06412.1"/>
    <property type="molecule type" value="Genomic_DNA"/>
</dbReference>
<dbReference type="Proteomes" id="UP000249432">
    <property type="component" value="Unassembled WGS sequence"/>
</dbReference>
<reference evidence="1 2" key="1">
    <citation type="submission" date="2017-08" db="EMBL/GenBank/DDBJ databases">
        <title>Infants hospitalized years apart are colonized by the same room-sourced microbial strains.</title>
        <authorList>
            <person name="Brooks B."/>
            <person name="Olm M.R."/>
            <person name="Firek B.A."/>
            <person name="Baker R."/>
            <person name="Thomas B.C."/>
            <person name="Morowitz M.J."/>
            <person name="Banfield J.F."/>
        </authorList>
    </citation>
    <scope>NUCLEOTIDE SEQUENCE [LARGE SCALE GENOMIC DNA]</scope>
    <source>
        <strain evidence="1">S2_003_000_R1_3</strain>
    </source>
</reference>
<evidence type="ECO:0000313" key="2">
    <source>
        <dbReference type="Proteomes" id="UP000249432"/>
    </source>
</evidence>
<name>A0A2W5SUE4_9CORY</name>
<proteinExistence type="predicted"/>
<dbReference type="AlphaFoldDB" id="A0A2W5SUE4"/>
<organism evidence="1 2">
    <name type="scientific">Corynebacterium kroppenstedtii</name>
    <dbReference type="NCBI Taxonomy" id="161879"/>
    <lineage>
        <taxon>Bacteria</taxon>
        <taxon>Bacillati</taxon>
        <taxon>Actinomycetota</taxon>
        <taxon>Actinomycetes</taxon>
        <taxon>Mycobacteriales</taxon>
        <taxon>Corynebacteriaceae</taxon>
        <taxon>Corynebacterium</taxon>
    </lineage>
</organism>
<comment type="caution">
    <text evidence="1">The sequence shown here is derived from an EMBL/GenBank/DDBJ whole genome shotgun (WGS) entry which is preliminary data.</text>
</comment>
<accession>A0A2W5SUE4</accession>
<gene>
    <name evidence="1" type="ORF">DI525_01150</name>
</gene>
<evidence type="ECO:0000313" key="1">
    <source>
        <dbReference type="EMBL" id="PZR06412.1"/>
    </source>
</evidence>
<sequence>MDLESLSLFIWLGFQVWDGLIEVFTAETGRVSDVRGFLSLRSVETVSLKTPKGGVLGVLRGTRMKKGEKGGRIYGLNWE</sequence>